<proteinExistence type="predicted"/>
<gene>
    <name evidence="3" type="ORF">FOMPIDRAFT_100061</name>
</gene>
<evidence type="ECO:0000256" key="1">
    <source>
        <dbReference type="SAM" id="MobiDB-lite"/>
    </source>
</evidence>
<feature type="domain" description="Cyclin N-terminal" evidence="2">
    <location>
        <begin position="84"/>
        <end position="173"/>
    </location>
</feature>
<dbReference type="PANTHER" id="PTHR15615">
    <property type="match status" value="1"/>
</dbReference>
<keyword evidence="4" id="KW-1185">Reference proteome</keyword>
<dbReference type="PANTHER" id="PTHR15615:SF108">
    <property type="entry name" value="PROTEIN CNPPD1"/>
    <property type="match status" value="1"/>
</dbReference>
<dbReference type="SUPFAM" id="SSF47954">
    <property type="entry name" value="Cyclin-like"/>
    <property type="match status" value="1"/>
</dbReference>
<organism evidence="3 4">
    <name type="scientific">Fomitopsis schrenkii</name>
    <name type="common">Brown rot fungus</name>
    <dbReference type="NCBI Taxonomy" id="2126942"/>
    <lineage>
        <taxon>Eukaryota</taxon>
        <taxon>Fungi</taxon>
        <taxon>Dikarya</taxon>
        <taxon>Basidiomycota</taxon>
        <taxon>Agaricomycotina</taxon>
        <taxon>Agaricomycetes</taxon>
        <taxon>Polyporales</taxon>
        <taxon>Fomitopsis</taxon>
    </lineage>
</organism>
<evidence type="ECO:0000313" key="3">
    <source>
        <dbReference type="EMBL" id="EPS99704.1"/>
    </source>
</evidence>
<dbReference type="InterPro" id="IPR036915">
    <property type="entry name" value="Cyclin-like_sf"/>
</dbReference>
<dbReference type="EMBL" id="KE504154">
    <property type="protein sequence ID" value="EPS99704.1"/>
    <property type="molecule type" value="Genomic_DNA"/>
</dbReference>
<sequence>MRRTKDEHRRRPSRRSRERAPGHSRRHAQVAQSGDTEDSLFDYVATAQICKNFLRHTLQPASPDSSQCPAATSSKYGVATVDEFVSTLLRRTRFPEYVVFAALFLLHRLRHSGVPLDADNACVLFLAAYVISAKMYEDTNFSNTYWAVLGRTVKKEDMDRWERELCGLLHWNLLVDPGVLDGFAKAVKRDFCGDGPYPDYRLEEDLSAPEKRFPQLPGNPIDEDEEEPLFAKPAAVPPASVLAALARHKRPVLEKPLPPLPVEHRIVACESSATIRARIKAGPCLDRPPYPPTCWNSAATWLPPVALRVPEHVLSTCNPI</sequence>
<name>S8FN24_FOMSC</name>
<accession>S8FN24</accession>
<protein>
    <recommendedName>
        <fullName evidence="2">Cyclin N-terminal domain-containing protein</fullName>
    </recommendedName>
</protein>
<dbReference type="InterPro" id="IPR006671">
    <property type="entry name" value="Cyclin_N"/>
</dbReference>
<dbReference type="GO" id="GO:0000307">
    <property type="term" value="C:cyclin-dependent protein kinase holoenzyme complex"/>
    <property type="evidence" value="ECO:0007669"/>
    <property type="project" value="TreeGrafter"/>
</dbReference>
<feature type="region of interest" description="Disordered" evidence="1">
    <location>
        <begin position="1"/>
        <end position="34"/>
    </location>
</feature>
<dbReference type="InParanoid" id="S8FN24"/>
<dbReference type="GO" id="GO:0005634">
    <property type="term" value="C:nucleus"/>
    <property type="evidence" value="ECO:0007669"/>
    <property type="project" value="TreeGrafter"/>
</dbReference>
<dbReference type="InterPro" id="IPR013922">
    <property type="entry name" value="Cyclin_PHO80-like"/>
</dbReference>
<dbReference type="Gene3D" id="1.10.472.10">
    <property type="entry name" value="Cyclin-like"/>
    <property type="match status" value="1"/>
</dbReference>
<evidence type="ECO:0000313" key="4">
    <source>
        <dbReference type="Proteomes" id="UP000015241"/>
    </source>
</evidence>
<reference evidence="3 4" key="1">
    <citation type="journal article" date="2012" name="Science">
        <title>The Paleozoic origin of enzymatic lignin decomposition reconstructed from 31 fungal genomes.</title>
        <authorList>
            <person name="Floudas D."/>
            <person name="Binder M."/>
            <person name="Riley R."/>
            <person name="Barry K."/>
            <person name="Blanchette R.A."/>
            <person name="Henrissat B."/>
            <person name="Martinez A.T."/>
            <person name="Otillar R."/>
            <person name="Spatafora J.W."/>
            <person name="Yadav J.S."/>
            <person name="Aerts A."/>
            <person name="Benoit I."/>
            <person name="Boyd A."/>
            <person name="Carlson A."/>
            <person name="Copeland A."/>
            <person name="Coutinho P.M."/>
            <person name="de Vries R.P."/>
            <person name="Ferreira P."/>
            <person name="Findley K."/>
            <person name="Foster B."/>
            <person name="Gaskell J."/>
            <person name="Glotzer D."/>
            <person name="Gorecki P."/>
            <person name="Heitman J."/>
            <person name="Hesse C."/>
            <person name="Hori C."/>
            <person name="Igarashi K."/>
            <person name="Jurgens J.A."/>
            <person name="Kallen N."/>
            <person name="Kersten P."/>
            <person name="Kohler A."/>
            <person name="Kuees U."/>
            <person name="Kumar T.K.A."/>
            <person name="Kuo A."/>
            <person name="LaButti K."/>
            <person name="Larrondo L.F."/>
            <person name="Lindquist E."/>
            <person name="Ling A."/>
            <person name="Lombard V."/>
            <person name="Lucas S."/>
            <person name="Lundell T."/>
            <person name="Martin R."/>
            <person name="McLaughlin D.J."/>
            <person name="Morgenstern I."/>
            <person name="Morin E."/>
            <person name="Murat C."/>
            <person name="Nagy L.G."/>
            <person name="Nolan M."/>
            <person name="Ohm R.A."/>
            <person name="Patyshakuliyeva A."/>
            <person name="Rokas A."/>
            <person name="Ruiz-Duenas F.J."/>
            <person name="Sabat G."/>
            <person name="Salamov A."/>
            <person name="Samejima M."/>
            <person name="Schmutz J."/>
            <person name="Slot J.C."/>
            <person name="St John F."/>
            <person name="Stenlid J."/>
            <person name="Sun H."/>
            <person name="Sun S."/>
            <person name="Syed K."/>
            <person name="Tsang A."/>
            <person name="Wiebenga A."/>
            <person name="Young D."/>
            <person name="Pisabarro A."/>
            <person name="Eastwood D.C."/>
            <person name="Martin F."/>
            <person name="Cullen D."/>
            <person name="Grigoriev I.V."/>
            <person name="Hibbett D.S."/>
        </authorList>
    </citation>
    <scope>NUCLEOTIDE SEQUENCE</scope>
    <source>
        <strain evidence="4">FP-58527</strain>
    </source>
</reference>
<evidence type="ECO:0000259" key="2">
    <source>
        <dbReference type="Pfam" id="PF00134"/>
    </source>
</evidence>
<dbReference type="AlphaFoldDB" id="S8FN24"/>
<dbReference type="Pfam" id="PF00134">
    <property type="entry name" value="Cyclin_N"/>
    <property type="match status" value="1"/>
</dbReference>
<dbReference type="GO" id="GO:0016538">
    <property type="term" value="F:cyclin-dependent protein serine/threonine kinase regulator activity"/>
    <property type="evidence" value="ECO:0007669"/>
    <property type="project" value="TreeGrafter"/>
</dbReference>
<feature type="compositionally biased region" description="Basic residues" evidence="1">
    <location>
        <begin position="10"/>
        <end position="28"/>
    </location>
</feature>
<dbReference type="OrthoDB" id="244495at2759"/>
<dbReference type="CDD" id="cd20557">
    <property type="entry name" value="CYCLIN_ScPCL1-like"/>
    <property type="match status" value="1"/>
</dbReference>
<dbReference type="HOGENOM" id="CLU_868890_0_0_1"/>
<dbReference type="Proteomes" id="UP000015241">
    <property type="component" value="Unassembled WGS sequence"/>
</dbReference>
<dbReference type="STRING" id="743788.S8FN24"/>
<dbReference type="GO" id="GO:0019901">
    <property type="term" value="F:protein kinase binding"/>
    <property type="evidence" value="ECO:0007669"/>
    <property type="project" value="InterPro"/>
</dbReference>